<feature type="compositionally biased region" description="Basic and acidic residues" evidence="8">
    <location>
        <begin position="271"/>
        <end position="295"/>
    </location>
</feature>
<reference evidence="11" key="2">
    <citation type="submission" date="2015-03" db="UniProtKB">
        <authorList>
            <consortium name="EnsemblPlants"/>
        </authorList>
    </citation>
    <scope>IDENTIFICATION</scope>
</reference>
<dbReference type="InterPro" id="IPR015425">
    <property type="entry name" value="FH2_Formin"/>
</dbReference>
<feature type="region of interest" description="Disordered" evidence="8">
    <location>
        <begin position="457"/>
        <end position="536"/>
    </location>
</feature>
<dbReference type="SUPFAM" id="SSF101447">
    <property type="entry name" value="Formin homology 2 domain (FH2 domain)"/>
    <property type="match status" value="1"/>
</dbReference>
<keyword evidence="4 9" id="KW-1133">Transmembrane helix</keyword>
<feature type="transmembrane region" description="Helical" evidence="9">
    <location>
        <begin position="12"/>
        <end position="34"/>
    </location>
</feature>
<comment type="subcellular location">
    <subcellularLocation>
        <location evidence="1">Membrane</location>
        <topology evidence="1">Single-pass membrane protein</topology>
    </subcellularLocation>
</comment>
<dbReference type="Gramene" id="OBART07G17770.1">
    <property type="protein sequence ID" value="OBART07G17770.1"/>
    <property type="gene ID" value="OBART07G17770"/>
</dbReference>
<dbReference type="InterPro" id="IPR027643">
    <property type="entry name" value="Formin-like_plant"/>
</dbReference>
<accession>A0A0D3GS45</accession>
<dbReference type="Proteomes" id="UP000026960">
    <property type="component" value="Chromosome 7"/>
</dbReference>
<name>A0A0D3GS45_9ORYZ</name>
<dbReference type="SMART" id="SM00498">
    <property type="entry name" value="FH2"/>
    <property type="match status" value="1"/>
</dbReference>
<evidence type="ECO:0000256" key="8">
    <source>
        <dbReference type="SAM" id="MobiDB-lite"/>
    </source>
</evidence>
<evidence type="ECO:0000256" key="2">
    <source>
        <dbReference type="ARBA" id="ARBA00022692"/>
    </source>
</evidence>
<evidence type="ECO:0000256" key="9">
    <source>
        <dbReference type="SAM" id="Phobius"/>
    </source>
</evidence>
<dbReference type="AlphaFoldDB" id="A0A0D3GS45"/>
<feature type="compositionally biased region" description="Basic and acidic residues" evidence="8">
    <location>
        <begin position="765"/>
        <end position="777"/>
    </location>
</feature>
<comment type="similarity">
    <text evidence="6">Belongs to the formin-like family. Class-I subfamily.</text>
</comment>
<evidence type="ECO:0000256" key="7">
    <source>
        <dbReference type="RuleBase" id="RU361260"/>
    </source>
</evidence>
<keyword evidence="5 9" id="KW-0472">Membrane</keyword>
<evidence type="ECO:0000313" key="11">
    <source>
        <dbReference type="EnsemblPlants" id="OBART07G17770.1"/>
    </source>
</evidence>
<feature type="region of interest" description="Disordered" evidence="8">
    <location>
        <begin position="232"/>
        <end position="295"/>
    </location>
</feature>
<keyword evidence="3" id="KW-0732">Signal</keyword>
<dbReference type="PaxDb" id="65489-OBART07G17770.1"/>
<dbReference type="Gene3D" id="1.20.58.2220">
    <property type="entry name" value="Formin, FH2 domain"/>
    <property type="match status" value="1"/>
</dbReference>
<evidence type="ECO:0000256" key="1">
    <source>
        <dbReference type="ARBA" id="ARBA00004167"/>
    </source>
</evidence>
<keyword evidence="2 9" id="KW-0812">Transmembrane</keyword>
<keyword evidence="12" id="KW-1185">Reference proteome</keyword>
<dbReference type="PROSITE" id="PS51444">
    <property type="entry name" value="FH2"/>
    <property type="match status" value="1"/>
</dbReference>
<proteinExistence type="inferred from homology"/>
<feature type="compositionally biased region" description="Polar residues" evidence="8">
    <location>
        <begin position="251"/>
        <end position="269"/>
    </location>
</feature>
<dbReference type="GO" id="GO:0045010">
    <property type="term" value="P:actin nucleation"/>
    <property type="evidence" value="ECO:0007669"/>
    <property type="project" value="InterPro"/>
</dbReference>
<sequence>MGRNFPGLDLPVLLFSSLVLGVGLVDWGIGFELIGFDCAIRFLRFCRGGQHGCAFRSLVVDAPGIYPQFSLYLLVYIEGSTQMMRHCRREWLLALCLISVQLIIPTGCEGVLIAASDMSPPALTPPLINQVDQLNMHGSSVDWTRELEDVRRHFNYNHVLAILRRMSGQDIKDTSPDIDGGTSVLSLERRDTILNCLSKQNFMSIAGQDGLKILSADYIKALIASLRTDLAQESSTTKSIPEQAGKPVPGKTSTPKPVNKPTDSASSPPDRSYKSAPTEKENPPTKSVAEKKKDSSGMPNAFIGLSIAGIALMAHLCLCCFMCHGTSSSDLRDDKPLLTLNPSNLSASSKSSQGNPIDVNKLGVVSLKSEAGQNGDVKLISKEGTNNVNVVHPVSSVSESTLMPPPVMPPPEGANNVNMVHPEGANNMNVVHPEGTNNVNMVHPEGANNVNVNMVHPVGSLSESTPMQPPVMPPPIPKLLSPPAPQAPMPPLKASPVPPPEPSPPPAPKAAPPPPPPKSTGPGPPRPPPPAMPAKTKLKPFFWDKVTANPAQSMVWDHLKSGSFQFNEQLMENLFGYNSTDKSSDTKKDLSSKDAAQLIRILDPKKAQNLAISLRALGVSPQEVCSAVKEGSELPSDLIQTLIRWSPSNDEELRLRLYTGELFQLGPAEQFLRVIIDIPYIFQRLDALLFMANLPEEASNVKQSFATLEVACQELRNSRLFMKLLEAVLKTGNRMNVGTFRGNRSEGVRAERAAKEQNSGVSSVKTDDLSDKSEQTEDGYKQLGLKVVSSLGDELQDVRKAAILDADQLTMSVASLGHKLVKTNEFLNMDMKSLDEDSGFHRKLTHFVQQSQTDITFLLEEEKKIRLLVKDTVDYFHGSAGKDEGLRLFVIVRDFLAMLDKVCKEVKEASQVAPVEAKAKQPSQSLQLFRDPRVNLFPAIQHLRADSSSSSSDDES</sequence>
<feature type="domain" description="FH2" evidence="10">
    <location>
        <begin position="528"/>
        <end position="925"/>
    </location>
</feature>
<evidence type="ECO:0000313" key="12">
    <source>
        <dbReference type="Proteomes" id="UP000026960"/>
    </source>
</evidence>
<dbReference type="eggNOG" id="KOG1922">
    <property type="taxonomic scope" value="Eukaryota"/>
</dbReference>
<evidence type="ECO:0000256" key="3">
    <source>
        <dbReference type="ARBA" id="ARBA00022729"/>
    </source>
</evidence>
<feature type="region of interest" description="Disordered" evidence="8">
    <location>
        <begin position="740"/>
        <end position="777"/>
    </location>
</feature>
<evidence type="ECO:0000259" key="10">
    <source>
        <dbReference type="PROSITE" id="PS51444"/>
    </source>
</evidence>
<dbReference type="HOGENOM" id="CLU_007699_1_0_1"/>
<dbReference type="Pfam" id="PF02181">
    <property type="entry name" value="FH2"/>
    <property type="match status" value="2"/>
</dbReference>
<dbReference type="GO" id="GO:0016020">
    <property type="term" value="C:membrane"/>
    <property type="evidence" value="ECO:0007669"/>
    <property type="project" value="UniProtKB-SubCell"/>
</dbReference>
<evidence type="ECO:0000256" key="6">
    <source>
        <dbReference type="ARBA" id="ARBA00025793"/>
    </source>
</evidence>
<organism evidence="11">
    <name type="scientific">Oryza barthii</name>
    <dbReference type="NCBI Taxonomy" id="65489"/>
    <lineage>
        <taxon>Eukaryota</taxon>
        <taxon>Viridiplantae</taxon>
        <taxon>Streptophyta</taxon>
        <taxon>Embryophyta</taxon>
        <taxon>Tracheophyta</taxon>
        <taxon>Spermatophyta</taxon>
        <taxon>Magnoliopsida</taxon>
        <taxon>Liliopsida</taxon>
        <taxon>Poales</taxon>
        <taxon>Poaceae</taxon>
        <taxon>BOP clade</taxon>
        <taxon>Oryzoideae</taxon>
        <taxon>Oryzeae</taxon>
        <taxon>Oryzinae</taxon>
        <taxon>Oryza</taxon>
    </lineage>
</organism>
<dbReference type="PANTHER" id="PTHR23213:SF269">
    <property type="entry name" value="FORMIN-LIKE PROTEIN 5"/>
    <property type="match status" value="1"/>
</dbReference>
<feature type="transmembrane region" description="Helical" evidence="9">
    <location>
        <begin position="91"/>
        <end position="115"/>
    </location>
</feature>
<evidence type="ECO:0000256" key="4">
    <source>
        <dbReference type="ARBA" id="ARBA00022989"/>
    </source>
</evidence>
<dbReference type="EnsemblPlants" id="OBART07G17770.1">
    <property type="protein sequence ID" value="OBART07G17770.1"/>
    <property type="gene ID" value="OBART07G17770"/>
</dbReference>
<dbReference type="PANTHER" id="PTHR23213">
    <property type="entry name" value="FORMIN-RELATED"/>
    <property type="match status" value="1"/>
</dbReference>
<evidence type="ECO:0000256" key="5">
    <source>
        <dbReference type="ARBA" id="ARBA00023136"/>
    </source>
</evidence>
<feature type="compositionally biased region" description="Basic and acidic residues" evidence="8">
    <location>
        <begin position="743"/>
        <end position="755"/>
    </location>
</feature>
<feature type="compositionally biased region" description="Pro residues" evidence="8">
    <location>
        <begin position="467"/>
        <end position="532"/>
    </location>
</feature>
<protein>
    <recommendedName>
        <fullName evidence="7">Formin-like protein</fullName>
    </recommendedName>
</protein>
<reference evidence="11" key="1">
    <citation type="journal article" date="2009" name="Rice">
        <title>De Novo Next Generation Sequencing of Plant Genomes.</title>
        <authorList>
            <person name="Rounsley S."/>
            <person name="Marri P.R."/>
            <person name="Yu Y."/>
            <person name="He R."/>
            <person name="Sisneros N."/>
            <person name="Goicoechea J.L."/>
            <person name="Lee S.J."/>
            <person name="Angelova A."/>
            <person name="Kudrna D."/>
            <person name="Luo M."/>
            <person name="Affourtit J."/>
            <person name="Desany B."/>
            <person name="Knight J."/>
            <person name="Niazi F."/>
            <person name="Egholm M."/>
            <person name="Wing R.A."/>
        </authorList>
    </citation>
    <scope>NUCLEOTIDE SEQUENCE [LARGE SCALE GENOMIC DNA]</scope>
    <source>
        <strain evidence="11">cv. IRGC 105608</strain>
    </source>
</reference>
<dbReference type="GO" id="GO:0051015">
    <property type="term" value="F:actin filament binding"/>
    <property type="evidence" value="ECO:0007669"/>
    <property type="project" value="InterPro"/>
</dbReference>
<dbReference type="STRING" id="65489.A0A0D3GS45"/>
<dbReference type="InterPro" id="IPR042201">
    <property type="entry name" value="FH2_Formin_sf"/>
</dbReference>